<proteinExistence type="predicted"/>
<name>A0A8S3T3G0_MYTED</name>
<dbReference type="Proteomes" id="UP000683360">
    <property type="component" value="Unassembled WGS sequence"/>
</dbReference>
<evidence type="ECO:0000313" key="3">
    <source>
        <dbReference type="Proteomes" id="UP000683360"/>
    </source>
</evidence>
<keyword evidence="3" id="KW-1185">Reference proteome</keyword>
<reference evidence="2" key="1">
    <citation type="submission" date="2021-03" db="EMBL/GenBank/DDBJ databases">
        <authorList>
            <person name="Bekaert M."/>
        </authorList>
    </citation>
    <scope>NUCLEOTIDE SEQUENCE</scope>
</reference>
<gene>
    <name evidence="2" type="ORF">MEDL_40934</name>
</gene>
<dbReference type="OrthoDB" id="539213at2759"/>
<feature type="compositionally biased region" description="Basic and acidic residues" evidence="1">
    <location>
        <begin position="92"/>
        <end position="103"/>
    </location>
</feature>
<organism evidence="2 3">
    <name type="scientific">Mytilus edulis</name>
    <name type="common">Blue mussel</name>
    <dbReference type="NCBI Taxonomy" id="6550"/>
    <lineage>
        <taxon>Eukaryota</taxon>
        <taxon>Metazoa</taxon>
        <taxon>Spiralia</taxon>
        <taxon>Lophotrochozoa</taxon>
        <taxon>Mollusca</taxon>
        <taxon>Bivalvia</taxon>
        <taxon>Autobranchia</taxon>
        <taxon>Pteriomorphia</taxon>
        <taxon>Mytilida</taxon>
        <taxon>Mytiloidea</taxon>
        <taxon>Mytilidae</taxon>
        <taxon>Mytilinae</taxon>
        <taxon>Mytilus</taxon>
    </lineage>
</organism>
<comment type="caution">
    <text evidence="2">The sequence shown here is derived from an EMBL/GenBank/DDBJ whole genome shotgun (WGS) entry which is preliminary data.</text>
</comment>
<dbReference type="AlphaFoldDB" id="A0A8S3T3G0"/>
<protein>
    <submittedName>
        <fullName evidence="2">Uncharacterized protein</fullName>
    </submittedName>
</protein>
<evidence type="ECO:0000313" key="2">
    <source>
        <dbReference type="EMBL" id="CAG2227945.1"/>
    </source>
</evidence>
<sequence>MPINGSDKTALQLAEDKGFLKPVKCLLNCGTTTSLLDADGNLFSVPEYGSVWSEILSHRQRHTDLIMNLIEKDSKPNLEDNSDNDFGVPDTDSVRTDSQEGRSKPSSNYRSSSVTNASIYTQLFYSETPSTINLEKVHCRFEAMKLDLHKNSHQEQTS</sequence>
<evidence type="ECO:0000256" key="1">
    <source>
        <dbReference type="SAM" id="MobiDB-lite"/>
    </source>
</evidence>
<dbReference type="EMBL" id="CAJPWZ010001983">
    <property type="protein sequence ID" value="CAG2227945.1"/>
    <property type="molecule type" value="Genomic_DNA"/>
</dbReference>
<feature type="region of interest" description="Disordered" evidence="1">
    <location>
        <begin position="73"/>
        <end position="112"/>
    </location>
</feature>
<accession>A0A8S3T3G0</accession>